<sequence>MNIRLACCAMALALFSPSQAADKPPAWTGEPRPLRGDYQIYGGTLSEMLPPTRNDQKVAIMVKGELARELFAQLGPDVKQEQACSSSADYRERRRGDITCVHTKGAAYECYFGLDLRTGKWMYGAIC</sequence>
<evidence type="ECO:0000313" key="2">
    <source>
        <dbReference type="EMBL" id="OHV94940.1"/>
    </source>
</evidence>
<organism evidence="2 3">
    <name type="scientific">Janthinobacterium lividum</name>
    <dbReference type="NCBI Taxonomy" id="29581"/>
    <lineage>
        <taxon>Bacteria</taxon>
        <taxon>Pseudomonadati</taxon>
        <taxon>Pseudomonadota</taxon>
        <taxon>Betaproteobacteria</taxon>
        <taxon>Burkholderiales</taxon>
        <taxon>Oxalobacteraceae</taxon>
        <taxon>Janthinobacterium</taxon>
    </lineage>
</organism>
<feature type="signal peptide" evidence="1">
    <location>
        <begin position="1"/>
        <end position="20"/>
    </location>
</feature>
<evidence type="ECO:0000313" key="3">
    <source>
        <dbReference type="Proteomes" id="UP000179840"/>
    </source>
</evidence>
<evidence type="ECO:0000256" key="1">
    <source>
        <dbReference type="SAM" id="SignalP"/>
    </source>
</evidence>
<reference evidence="2 3" key="1">
    <citation type="submission" date="2015-06" db="EMBL/GenBank/DDBJ databases">
        <title>Draft genome sequencing of a biphenyl-degrading bacterium, Janthinobacterium lividum MEG1.</title>
        <authorList>
            <person name="Shimodaira J."/>
            <person name="Hatta T."/>
        </authorList>
    </citation>
    <scope>NUCLEOTIDE SEQUENCE [LARGE SCALE GENOMIC DNA]</scope>
    <source>
        <strain evidence="2 3">MEG1</strain>
    </source>
</reference>
<accession>A0A1S1U3B2</accession>
<protein>
    <submittedName>
        <fullName evidence="2">Uncharacterized protein</fullName>
    </submittedName>
</protein>
<proteinExistence type="predicted"/>
<keyword evidence="1" id="KW-0732">Signal</keyword>
<dbReference type="Proteomes" id="UP000179840">
    <property type="component" value="Unassembled WGS sequence"/>
</dbReference>
<name>A0A1S1U3B2_9BURK</name>
<dbReference type="AlphaFoldDB" id="A0A1S1U3B2"/>
<dbReference type="EMBL" id="LFKP01000011">
    <property type="protein sequence ID" value="OHV94940.1"/>
    <property type="molecule type" value="Genomic_DNA"/>
</dbReference>
<feature type="chain" id="PRO_5010258558" evidence="1">
    <location>
        <begin position="21"/>
        <end position="127"/>
    </location>
</feature>
<gene>
    <name evidence="2" type="ORF">AKG95_21850</name>
</gene>
<comment type="caution">
    <text evidence="2">The sequence shown here is derived from an EMBL/GenBank/DDBJ whole genome shotgun (WGS) entry which is preliminary data.</text>
</comment>
<dbReference type="RefSeq" id="WP_071079010.1">
    <property type="nucleotide sequence ID" value="NZ_LFKP01000011.1"/>
</dbReference>